<comment type="caution">
    <text evidence="1">The sequence shown here is derived from an EMBL/GenBank/DDBJ whole genome shotgun (WGS) entry which is preliminary data.</text>
</comment>
<organism evidence="1 2">
    <name type="scientific">Natrinema versiforme JCM 10478</name>
    <dbReference type="NCBI Taxonomy" id="1227496"/>
    <lineage>
        <taxon>Archaea</taxon>
        <taxon>Methanobacteriati</taxon>
        <taxon>Methanobacteriota</taxon>
        <taxon>Stenosarchaea group</taxon>
        <taxon>Halobacteria</taxon>
        <taxon>Halobacteriales</taxon>
        <taxon>Natrialbaceae</taxon>
        <taxon>Natrinema</taxon>
    </lineage>
</organism>
<protein>
    <submittedName>
        <fullName evidence="1">Uncharacterized protein</fullName>
    </submittedName>
</protein>
<dbReference type="EMBL" id="AOID01000041">
    <property type="protein sequence ID" value="ELY65935.1"/>
    <property type="molecule type" value="Genomic_DNA"/>
</dbReference>
<gene>
    <name evidence="1" type="ORF">C489_13778</name>
</gene>
<dbReference type="OrthoDB" id="260878at2157"/>
<dbReference type="AlphaFoldDB" id="L9XVZ3"/>
<proteinExistence type="predicted"/>
<dbReference type="RefSeq" id="WP_006431845.1">
    <property type="nucleotide sequence ID" value="NZ_AOID01000041.1"/>
</dbReference>
<reference evidence="1 2" key="1">
    <citation type="journal article" date="2014" name="PLoS Genet.">
        <title>Phylogenetically driven sequencing of extremely halophilic archaea reveals strategies for static and dynamic osmo-response.</title>
        <authorList>
            <person name="Becker E.A."/>
            <person name="Seitzer P.M."/>
            <person name="Tritt A."/>
            <person name="Larsen D."/>
            <person name="Krusor M."/>
            <person name="Yao A.I."/>
            <person name="Wu D."/>
            <person name="Madern D."/>
            <person name="Eisen J.A."/>
            <person name="Darling A.E."/>
            <person name="Facciotti M.T."/>
        </authorList>
    </citation>
    <scope>NUCLEOTIDE SEQUENCE [LARGE SCALE GENOMIC DNA]</scope>
    <source>
        <strain evidence="1 2">JCM 10478</strain>
    </source>
</reference>
<name>L9XVZ3_9EURY</name>
<dbReference type="PATRIC" id="fig|1227496.3.peg.2766"/>
<sequence>MTRSQLELVGELARETQDRLRDALAEHRPGLEWRVEHRLAGTPVDVAGIGDSRLVLIELEWRRADPADNAAKLFRHLEAGLLDEYESVTVCHCFTEYYDLASGGVSSKRANAEFVGQIAARAVERFAYYPVELPLEPPKRGGDRPDGLSKAVDAAVESIDTRLES</sequence>
<dbReference type="Proteomes" id="UP000011632">
    <property type="component" value="Unassembled WGS sequence"/>
</dbReference>
<accession>L9XVZ3</accession>
<evidence type="ECO:0000313" key="1">
    <source>
        <dbReference type="EMBL" id="ELY65935.1"/>
    </source>
</evidence>
<evidence type="ECO:0000313" key="2">
    <source>
        <dbReference type="Proteomes" id="UP000011632"/>
    </source>
</evidence>
<dbReference type="STRING" id="1227496.C489_13778"/>
<keyword evidence="2" id="KW-1185">Reference proteome</keyword>